<reference evidence="2 3" key="1">
    <citation type="submission" date="2016-10" db="EMBL/GenBank/DDBJ databases">
        <authorList>
            <person name="de Groot N.N."/>
        </authorList>
    </citation>
    <scope>NUCLEOTIDE SEQUENCE [LARGE SCALE GENOMIC DNA]</scope>
    <source>
        <strain evidence="2 3">CGMCC 1.10238</strain>
    </source>
</reference>
<keyword evidence="1" id="KW-0732">Signal</keyword>
<evidence type="ECO:0000256" key="1">
    <source>
        <dbReference type="SAM" id="SignalP"/>
    </source>
</evidence>
<dbReference type="AlphaFoldDB" id="A0A1H8RTN2"/>
<sequence>MICIYCLWRTLLLGAKAATFHFSNNKYSTNVEPDRPQICDSFNHD</sequence>
<feature type="chain" id="PRO_5011594008" evidence="1">
    <location>
        <begin position="18"/>
        <end position="45"/>
    </location>
</feature>
<organism evidence="2 3">
    <name type="scientific">Paenibacillus sophorae</name>
    <dbReference type="NCBI Taxonomy" id="1333845"/>
    <lineage>
        <taxon>Bacteria</taxon>
        <taxon>Bacillati</taxon>
        <taxon>Bacillota</taxon>
        <taxon>Bacilli</taxon>
        <taxon>Bacillales</taxon>
        <taxon>Paenibacillaceae</taxon>
        <taxon>Paenibacillus</taxon>
    </lineage>
</organism>
<proteinExistence type="predicted"/>
<accession>A0A1H8RTN2</accession>
<protein>
    <submittedName>
        <fullName evidence="2">Uncharacterized protein</fullName>
    </submittedName>
</protein>
<evidence type="ECO:0000313" key="3">
    <source>
        <dbReference type="Proteomes" id="UP000198809"/>
    </source>
</evidence>
<evidence type="ECO:0000313" key="2">
    <source>
        <dbReference type="EMBL" id="SEO69293.1"/>
    </source>
</evidence>
<gene>
    <name evidence="2" type="ORF">SAMN04487895_11077</name>
</gene>
<dbReference type="EMBL" id="FODH01000010">
    <property type="protein sequence ID" value="SEO69293.1"/>
    <property type="molecule type" value="Genomic_DNA"/>
</dbReference>
<feature type="signal peptide" evidence="1">
    <location>
        <begin position="1"/>
        <end position="17"/>
    </location>
</feature>
<dbReference type="Proteomes" id="UP000198809">
    <property type="component" value="Unassembled WGS sequence"/>
</dbReference>
<name>A0A1H8RTN2_9BACL</name>